<feature type="region of interest" description="Disordered" evidence="1">
    <location>
        <begin position="48"/>
        <end position="69"/>
    </location>
</feature>
<gene>
    <name evidence="2" type="ORF">ACHAW5_001354</name>
</gene>
<protein>
    <submittedName>
        <fullName evidence="2">Uncharacterized protein</fullName>
    </submittedName>
</protein>
<sequence>MCGRLMLLCSSLIENPGFFFPPPKIGEGSDDLFFDVKIPPSLHVWNVESPTRNSSSHAQLFGEELGRSE</sequence>
<dbReference type="Proteomes" id="UP001530315">
    <property type="component" value="Unassembled WGS sequence"/>
</dbReference>
<accession>A0ABD3MSM2</accession>
<evidence type="ECO:0000313" key="3">
    <source>
        <dbReference type="Proteomes" id="UP001530315"/>
    </source>
</evidence>
<name>A0ABD3MSM2_9STRA</name>
<dbReference type="EMBL" id="JALLAZ020001736">
    <property type="protein sequence ID" value="KAL3766109.1"/>
    <property type="molecule type" value="Genomic_DNA"/>
</dbReference>
<comment type="caution">
    <text evidence="2">The sequence shown here is derived from an EMBL/GenBank/DDBJ whole genome shotgun (WGS) entry which is preliminary data.</text>
</comment>
<keyword evidence="3" id="KW-1185">Reference proteome</keyword>
<evidence type="ECO:0000256" key="1">
    <source>
        <dbReference type="SAM" id="MobiDB-lite"/>
    </source>
</evidence>
<evidence type="ECO:0000313" key="2">
    <source>
        <dbReference type="EMBL" id="KAL3766109.1"/>
    </source>
</evidence>
<reference evidence="2 3" key="1">
    <citation type="submission" date="2024-10" db="EMBL/GenBank/DDBJ databases">
        <title>Updated reference genomes for cyclostephanoid diatoms.</title>
        <authorList>
            <person name="Roberts W.R."/>
            <person name="Alverson A.J."/>
        </authorList>
    </citation>
    <scope>NUCLEOTIDE SEQUENCE [LARGE SCALE GENOMIC DNA]</scope>
    <source>
        <strain evidence="2 3">AJA276-08</strain>
    </source>
</reference>
<proteinExistence type="predicted"/>
<organism evidence="2 3">
    <name type="scientific">Stephanodiscus triporus</name>
    <dbReference type="NCBI Taxonomy" id="2934178"/>
    <lineage>
        <taxon>Eukaryota</taxon>
        <taxon>Sar</taxon>
        <taxon>Stramenopiles</taxon>
        <taxon>Ochrophyta</taxon>
        <taxon>Bacillariophyta</taxon>
        <taxon>Coscinodiscophyceae</taxon>
        <taxon>Thalassiosirophycidae</taxon>
        <taxon>Stephanodiscales</taxon>
        <taxon>Stephanodiscaceae</taxon>
        <taxon>Stephanodiscus</taxon>
    </lineage>
</organism>
<dbReference type="AlphaFoldDB" id="A0ABD3MSM2"/>
<feature type="compositionally biased region" description="Polar residues" evidence="1">
    <location>
        <begin position="48"/>
        <end position="58"/>
    </location>
</feature>